<name>A0A699ZVW4_HAELA</name>
<proteinExistence type="predicted"/>
<keyword evidence="1" id="KW-0812">Transmembrane</keyword>
<reference evidence="2 3" key="1">
    <citation type="submission" date="2020-02" db="EMBL/GenBank/DDBJ databases">
        <title>Draft genome sequence of Haematococcus lacustris strain NIES-144.</title>
        <authorList>
            <person name="Morimoto D."/>
            <person name="Nakagawa S."/>
            <person name="Yoshida T."/>
            <person name="Sawayama S."/>
        </authorList>
    </citation>
    <scope>NUCLEOTIDE SEQUENCE [LARGE SCALE GENOMIC DNA]</scope>
    <source>
        <strain evidence="2 3">NIES-144</strain>
    </source>
</reference>
<evidence type="ECO:0000313" key="3">
    <source>
        <dbReference type="Proteomes" id="UP000485058"/>
    </source>
</evidence>
<sequence>MVAAADFVIPAYDAGSGVNGLRTASAGAVLLCILNLIWLLCATDKEGRLNMQLPACSCHGRFKRVKPDQAGGNGHQEQQGQPPA</sequence>
<dbReference type="EMBL" id="BLLF01002035">
    <property type="protein sequence ID" value="GFH22418.1"/>
    <property type="molecule type" value="Genomic_DNA"/>
</dbReference>
<gene>
    <name evidence="2" type="ORF">HaLaN_19881</name>
</gene>
<dbReference type="Proteomes" id="UP000485058">
    <property type="component" value="Unassembled WGS sequence"/>
</dbReference>
<feature type="non-terminal residue" evidence="2">
    <location>
        <position position="1"/>
    </location>
</feature>
<evidence type="ECO:0000256" key="1">
    <source>
        <dbReference type="SAM" id="Phobius"/>
    </source>
</evidence>
<keyword evidence="3" id="KW-1185">Reference proteome</keyword>
<protein>
    <submittedName>
        <fullName evidence="2">Uncharacterized protein</fullName>
    </submittedName>
</protein>
<dbReference type="AlphaFoldDB" id="A0A699ZVW4"/>
<evidence type="ECO:0000313" key="2">
    <source>
        <dbReference type="EMBL" id="GFH22418.1"/>
    </source>
</evidence>
<keyword evidence="1" id="KW-1133">Transmembrane helix</keyword>
<keyword evidence="1" id="KW-0472">Membrane</keyword>
<comment type="caution">
    <text evidence="2">The sequence shown here is derived from an EMBL/GenBank/DDBJ whole genome shotgun (WGS) entry which is preliminary data.</text>
</comment>
<organism evidence="2 3">
    <name type="scientific">Haematococcus lacustris</name>
    <name type="common">Green alga</name>
    <name type="synonym">Haematococcus pluvialis</name>
    <dbReference type="NCBI Taxonomy" id="44745"/>
    <lineage>
        <taxon>Eukaryota</taxon>
        <taxon>Viridiplantae</taxon>
        <taxon>Chlorophyta</taxon>
        <taxon>core chlorophytes</taxon>
        <taxon>Chlorophyceae</taxon>
        <taxon>CS clade</taxon>
        <taxon>Chlamydomonadales</taxon>
        <taxon>Haematococcaceae</taxon>
        <taxon>Haematococcus</taxon>
    </lineage>
</organism>
<feature type="transmembrane region" description="Helical" evidence="1">
    <location>
        <begin position="20"/>
        <end position="41"/>
    </location>
</feature>
<accession>A0A699ZVW4</accession>